<evidence type="ECO:0000256" key="1">
    <source>
        <dbReference type="SAM" id="MobiDB-lite"/>
    </source>
</evidence>
<organism evidence="2 3">
    <name type="scientific">Ephemerocybe angulata</name>
    <dbReference type="NCBI Taxonomy" id="980116"/>
    <lineage>
        <taxon>Eukaryota</taxon>
        <taxon>Fungi</taxon>
        <taxon>Dikarya</taxon>
        <taxon>Basidiomycota</taxon>
        <taxon>Agaricomycotina</taxon>
        <taxon>Agaricomycetes</taxon>
        <taxon>Agaricomycetidae</taxon>
        <taxon>Agaricales</taxon>
        <taxon>Agaricineae</taxon>
        <taxon>Psathyrellaceae</taxon>
        <taxon>Ephemerocybe</taxon>
    </lineage>
</organism>
<reference evidence="2 3" key="1">
    <citation type="journal article" date="2020" name="ISME J.">
        <title>Uncovering the hidden diversity of litter-decomposition mechanisms in mushroom-forming fungi.</title>
        <authorList>
            <person name="Floudas D."/>
            <person name="Bentzer J."/>
            <person name="Ahren D."/>
            <person name="Johansson T."/>
            <person name="Persson P."/>
            <person name="Tunlid A."/>
        </authorList>
    </citation>
    <scope>NUCLEOTIDE SEQUENCE [LARGE SCALE GENOMIC DNA]</scope>
    <source>
        <strain evidence="2 3">CBS 175.51</strain>
    </source>
</reference>
<comment type="caution">
    <text evidence="2">The sequence shown here is derived from an EMBL/GenBank/DDBJ whole genome shotgun (WGS) entry which is preliminary data.</text>
</comment>
<evidence type="ECO:0000313" key="3">
    <source>
        <dbReference type="Proteomes" id="UP000541558"/>
    </source>
</evidence>
<feature type="region of interest" description="Disordered" evidence="1">
    <location>
        <begin position="56"/>
        <end position="75"/>
    </location>
</feature>
<protein>
    <submittedName>
        <fullName evidence="2">Uncharacterized protein</fullName>
    </submittedName>
</protein>
<evidence type="ECO:0000313" key="2">
    <source>
        <dbReference type="EMBL" id="KAF5342236.1"/>
    </source>
</evidence>
<dbReference type="AlphaFoldDB" id="A0A8H5FMJ1"/>
<accession>A0A8H5FMJ1</accession>
<keyword evidence="3" id="KW-1185">Reference proteome</keyword>
<dbReference type="OrthoDB" id="3233595at2759"/>
<gene>
    <name evidence="2" type="ORF">D9611_002094</name>
</gene>
<dbReference type="EMBL" id="JAACJK010000001">
    <property type="protein sequence ID" value="KAF5342236.1"/>
    <property type="molecule type" value="Genomic_DNA"/>
</dbReference>
<sequence>MAASGPALIMTMTSVYRFRRYILARSHLDLSALFFSLYAELSPMLQPPIPIRRRESGVSSKDLAHDRQSYPFHRETSRKSKVLELGALTGSRFDVLPGGSAAVAAAEKRSGQWQVSGVKLLVHPVDSA</sequence>
<name>A0A8H5FMJ1_9AGAR</name>
<proteinExistence type="predicted"/>
<dbReference type="Proteomes" id="UP000541558">
    <property type="component" value="Unassembled WGS sequence"/>
</dbReference>